<evidence type="ECO:0000256" key="6">
    <source>
        <dbReference type="ARBA" id="ARBA00023136"/>
    </source>
</evidence>
<evidence type="ECO:0000256" key="2">
    <source>
        <dbReference type="ARBA" id="ARBA00022448"/>
    </source>
</evidence>
<keyword evidence="4 7" id="KW-0812">Transmembrane</keyword>
<dbReference type="GO" id="GO:0055085">
    <property type="term" value="P:transmembrane transport"/>
    <property type="evidence" value="ECO:0007669"/>
    <property type="project" value="InterPro"/>
</dbReference>
<dbReference type="RefSeq" id="WP_007193168.1">
    <property type="nucleotide sequence ID" value="NZ_AFWV01000007.1"/>
</dbReference>
<dbReference type="eggNOG" id="COG0601">
    <property type="taxonomic scope" value="Bacteria"/>
</dbReference>
<comment type="similarity">
    <text evidence="7">Belongs to the binding-protein-dependent transport system permease family.</text>
</comment>
<dbReference type="Gene3D" id="1.10.3720.10">
    <property type="entry name" value="MetI-like"/>
    <property type="match status" value="1"/>
</dbReference>
<dbReference type="Pfam" id="PF19300">
    <property type="entry name" value="BPD_transp_1_N"/>
    <property type="match status" value="1"/>
</dbReference>
<dbReference type="SUPFAM" id="SSF161098">
    <property type="entry name" value="MetI-like"/>
    <property type="match status" value="1"/>
</dbReference>
<keyword evidence="10" id="KW-1185">Reference proteome</keyword>
<dbReference type="OrthoDB" id="9805855at2"/>
<sequence>MTAYIIRRLIYAIPILIGVNLITFVLFFVVNAPDDMARMHLGEKRVTEEAIQTWKQEHGYDRPLLYNPDASGLGRFTETIFFEKSIRLFVFDFGSSDNGRDIGYDISRRMWPSLAIAVPVLLVGLAFNISYALFIVFFRATYLDIGSVVLLVAMMSISGLFYIIGGQFLLGKLFHLVPISGYDTGIEAWKFLILPVIVGVIGGIGAGTRWYRTLFLEEISKDYVRTARAKGLGERRVLFRHVLQNALIPILTGVVVVLPLLFMGSLITESFFGIPGLGSYTIDAINSQDFAIVRSMVFLGAVLYILGLILTDISYTLVDPRVRLQP</sequence>
<dbReference type="Proteomes" id="UP000005459">
    <property type="component" value="Unassembled WGS sequence"/>
</dbReference>
<gene>
    <name evidence="9" type="ORF">ThimaDRAFT_2293</name>
</gene>
<protein>
    <submittedName>
        <fullName evidence="9">ABC-type transporter, integral membrane subunit</fullName>
    </submittedName>
</protein>
<feature type="transmembrane region" description="Helical" evidence="7">
    <location>
        <begin position="189"/>
        <end position="211"/>
    </location>
</feature>
<evidence type="ECO:0000256" key="7">
    <source>
        <dbReference type="RuleBase" id="RU363032"/>
    </source>
</evidence>
<feature type="transmembrane region" description="Helical" evidence="7">
    <location>
        <begin position="114"/>
        <end position="138"/>
    </location>
</feature>
<dbReference type="PATRIC" id="fig|768671.3.peg.2429"/>
<proteinExistence type="inferred from homology"/>
<dbReference type="GO" id="GO:0005886">
    <property type="term" value="C:plasma membrane"/>
    <property type="evidence" value="ECO:0007669"/>
    <property type="project" value="UniProtKB-SubCell"/>
</dbReference>
<dbReference type="InterPro" id="IPR035906">
    <property type="entry name" value="MetI-like_sf"/>
</dbReference>
<name>F9UBJ1_9GAMM</name>
<evidence type="ECO:0000256" key="1">
    <source>
        <dbReference type="ARBA" id="ARBA00004651"/>
    </source>
</evidence>
<feature type="transmembrane region" description="Helical" evidence="7">
    <location>
        <begin position="296"/>
        <end position="318"/>
    </location>
</feature>
<feature type="transmembrane region" description="Helical" evidence="7">
    <location>
        <begin position="9"/>
        <end position="30"/>
    </location>
</feature>
<keyword evidence="6 7" id="KW-0472">Membrane</keyword>
<feature type="transmembrane region" description="Helical" evidence="7">
    <location>
        <begin position="145"/>
        <end position="169"/>
    </location>
</feature>
<accession>F9UBJ1</accession>
<dbReference type="CDD" id="cd06261">
    <property type="entry name" value="TM_PBP2"/>
    <property type="match status" value="1"/>
</dbReference>
<feature type="transmembrane region" description="Helical" evidence="7">
    <location>
        <begin position="246"/>
        <end position="267"/>
    </location>
</feature>
<keyword evidence="3" id="KW-1003">Cell membrane</keyword>
<dbReference type="AlphaFoldDB" id="F9UBJ1"/>
<dbReference type="EMBL" id="AFWV01000007">
    <property type="protein sequence ID" value="EGV18309.1"/>
    <property type="molecule type" value="Genomic_DNA"/>
</dbReference>
<dbReference type="InterPro" id="IPR045621">
    <property type="entry name" value="BPD_transp_1_N"/>
</dbReference>
<reference evidence="9 10" key="1">
    <citation type="submission" date="2011-06" db="EMBL/GenBank/DDBJ databases">
        <title>The draft genome of Thiocapsa marina 5811.</title>
        <authorList>
            <consortium name="US DOE Joint Genome Institute (JGI-PGF)"/>
            <person name="Lucas S."/>
            <person name="Han J."/>
            <person name="Cheng J.-F."/>
            <person name="Goodwin L."/>
            <person name="Pitluck S."/>
            <person name="Peters L."/>
            <person name="Land M.L."/>
            <person name="Hauser L."/>
            <person name="Vogl K."/>
            <person name="Liu Z."/>
            <person name="Imhoff J."/>
            <person name="Thiel V."/>
            <person name="Frigaard N.-U."/>
            <person name="Bryant D."/>
            <person name="Woyke T.J."/>
        </authorList>
    </citation>
    <scope>NUCLEOTIDE SEQUENCE [LARGE SCALE GENOMIC DNA]</scope>
    <source>
        <strain evidence="9 10">5811</strain>
    </source>
</reference>
<dbReference type="PANTHER" id="PTHR30465:SF0">
    <property type="entry name" value="OLIGOPEPTIDE TRANSPORT SYSTEM PERMEASE PROTEIN APPB"/>
    <property type="match status" value="1"/>
</dbReference>
<keyword evidence="2 7" id="KW-0813">Transport</keyword>
<feature type="domain" description="ABC transmembrane type-1" evidence="8">
    <location>
        <begin position="110"/>
        <end position="314"/>
    </location>
</feature>
<evidence type="ECO:0000256" key="5">
    <source>
        <dbReference type="ARBA" id="ARBA00022989"/>
    </source>
</evidence>
<dbReference type="PANTHER" id="PTHR30465">
    <property type="entry name" value="INNER MEMBRANE ABC TRANSPORTER"/>
    <property type="match status" value="1"/>
</dbReference>
<keyword evidence="5 7" id="KW-1133">Transmembrane helix</keyword>
<evidence type="ECO:0000313" key="10">
    <source>
        <dbReference type="Proteomes" id="UP000005459"/>
    </source>
</evidence>
<dbReference type="STRING" id="768671.ThimaDRAFT_2293"/>
<dbReference type="InterPro" id="IPR000515">
    <property type="entry name" value="MetI-like"/>
</dbReference>
<dbReference type="Pfam" id="PF00528">
    <property type="entry name" value="BPD_transp_1"/>
    <property type="match status" value="1"/>
</dbReference>
<evidence type="ECO:0000259" key="8">
    <source>
        <dbReference type="PROSITE" id="PS50928"/>
    </source>
</evidence>
<dbReference type="PROSITE" id="PS50928">
    <property type="entry name" value="ABC_TM1"/>
    <property type="match status" value="1"/>
</dbReference>
<evidence type="ECO:0000256" key="4">
    <source>
        <dbReference type="ARBA" id="ARBA00022692"/>
    </source>
</evidence>
<evidence type="ECO:0000256" key="3">
    <source>
        <dbReference type="ARBA" id="ARBA00022475"/>
    </source>
</evidence>
<organism evidence="9 10">
    <name type="scientific">Thiocapsa marina 5811</name>
    <dbReference type="NCBI Taxonomy" id="768671"/>
    <lineage>
        <taxon>Bacteria</taxon>
        <taxon>Pseudomonadati</taxon>
        <taxon>Pseudomonadota</taxon>
        <taxon>Gammaproteobacteria</taxon>
        <taxon>Chromatiales</taxon>
        <taxon>Chromatiaceae</taxon>
        <taxon>Thiocapsa</taxon>
    </lineage>
</organism>
<comment type="subcellular location">
    <subcellularLocation>
        <location evidence="1 7">Cell membrane</location>
        <topology evidence="1 7">Multi-pass membrane protein</topology>
    </subcellularLocation>
</comment>
<evidence type="ECO:0000313" key="9">
    <source>
        <dbReference type="EMBL" id="EGV18309.1"/>
    </source>
</evidence>